<dbReference type="PaxDb" id="29760-VIT_15s0048g00150.t01"/>
<dbReference type="InParanoid" id="D7U7Y7"/>
<dbReference type="Proteomes" id="UP000009183">
    <property type="component" value="Chromosome 15"/>
</dbReference>
<accession>D7U7Y7</accession>
<evidence type="ECO:0000256" key="1">
    <source>
        <dbReference type="SAM" id="Phobius"/>
    </source>
</evidence>
<keyword evidence="1" id="KW-0812">Transmembrane</keyword>
<dbReference type="AlphaFoldDB" id="D7U7Y7"/>
<proteinExistence type="predicted"/>
<dbReference type="EMBL" id="FN596739">
    <property type="protein sequence ID" value="CBI38916.3"/>
    <property type="molecule type" value="Genomic_DNA"/>
</dbReference>
<sequence>MAANFIGNKILSDSKKNSKESSRRTISTKHIDWIFFLLILFTSWMLLEAVSVSFFSYNVWLYIIIFI</sequence>
<gene>
    <name evidence="2" type="ordered locus">VIT_15s0048g00150</name>
</gene>
<evidence type="ECO:0000313" key="3">
    <source>
        <dbReference type="Proteomes" id="UP000009183"/>
    </source>
</evidence>
<organism evidence="2 3">
    <name type="scientific">Vitis vinifera</name>
    <name type="common">Grape</name>
    <dbReference type="NCBI Taxonomy" id="29760"/>
    <lineage>
        <taxon>Eukaryota</taxon>
        <taxon>Viridiplantae</taxon>
        <taxon>Streptophyta</taxon>
        <taxon>Embryophyta</taxon>
        <taxon>Tracheophyta</taxon>
        <taxon>Spermatophyta</taxon>
        <taxon>Magnoliopsida</taxon>
        <taxon>eudicotyledons</taxon>
        <taxon>Gunneridae</taxon>
        <taxon>Pentapetalae</taxon>
        <taxon>rosids</taxon>
        <taxon>Vitales</taxon>
        <taxon>Vitaceae</taxon>
        <taxon>Viteae</taxon>
        <taxon>Vitis</taxon>
    </lineage>
</organism>
<feature type="transmembrane region" description="Helical" evidence="1">
    <location>
        <begin position="33"/>
        <end position="65"/>
    </location>
</feature>
<protein>
    <submittedName>
        <fullName evidence="2">Uncharacterized protein</fullName>
    </submittedName>
</protein>
<name>D7U7Y7_VITVI</name>
<reference evidence="3" key="1">
    <citation type="journal article" date="2007" name="Nature">
        <title>The grapevine genome sequence suggests ancestral hexaploidization in major angiosperm phyla.</title>
        <authorList>
            <consortium name="The French-Italian Public Consortium for Grapevine Genome Characterization."/>
            <person name="Jaillon O."/>
            <person name="Aury J.-M."/>
            <person name="Noel B."/>
            <person name="Policriti A."/>
            <person name="Clepet C."/>
            <person name="Casagrande A."/>
            <person name="Choisne N."/>
            <person name="Aubourg S."/>
            <person name="Vitulo N."/>
            <person name="Jubin C."/>
            <person name="Vezzi A."/>
            <person name="Legeai F."/>
            <person name="Hugueney P."/>
            <person name="Dasilva C."/>
            <person name="Horner D."/>
            <person name="Mica E."/>
            <person name="Jublot D."/>
            <person name="Poulain J."/>
            <person name="Bruyere C."/>
            <person name="Billault A."/>
            <person name="Segurens B."/>
            <person name="Gouyvenoux M."/>
            <person name="Ugarte E."/>
            <person name="Cattonaro F."/>
            <person name="Anthouard V."/>
            <person name="Vico V."/>
            <person name="Del Fabbro C."/>
            <person name="Alaux M."/>
            <person name="Di Gaspero G."/>
            <person name="Dumas V."/>
            <person name="Felice N."/>
            <person name="Paillard S."/>
            <person name="Juman I."/>
            <person name="Moroldo M."/>
            <person name="Scalabrin S."/>
            <person name="Canaguier A."/>
            <person name="Le Clainche I."/>
            <person name="Malacrida G."/>
            <person name="Durand E."/>
            <person name="Pesole G."/>
            <person name="Laucou V."/>
            <person name="Chatelet P."/>
            <person name="Merdinoglu D."/>
            <person name="Delledonne M."/>
            <person name="Pezzotti M."/>
            <person name="Lecharny A."/>
            <person name="Scarpelli C."/>
            <person name="Artiguenave F."/>
            <person name="Pe M.E."/>
            <person name="Valle G."/>
            <person name="Morgante M."/>
            <person name="Caboche M."/>
            <person name="Adam-Blondon A.-F."/>
            <person name="Weissenbach J."/>
            <person name="Quetier F."/>
            <person name="Wincker P."/>
        </authorList>
    </citation>
    <scope>NUCLEOTIDE SEQUENCE [LARGE SCALE GENOMIC DNA]</scope>
    <source>
        <strain evidence="3">cv. Pinot noir / PN40024</strain>
    </source>
</reference>
<keyword evidence="1" id="KW-0472">Membrane</keyword>
<evidence type="ECO:0000313" key="2">
    <source>
        <dbReference type="EMBL" id="CBI38916.3"/>
    </source>
</evidence>
<keyword evidence="1" id="KW-1133">Transmembrane helix</keyword>
<keyword evidence="3" id="KW-1185">Reference proteome</keyword>
<dbReference type="HOGENOM" id="CLU_2817663_0_0_1"/>